<protein>
    <submittedName>
        <fullName evidence="2">Uncharacterized protein</fullName>
    </submittedName>
</protein>
<dbReference type="AlphaFoldDB" id="A0AAV2DUJ6"/>
<feature type="compositionally biased region" description="Low complexity" evidence="1">
    <location>
        <begin position="47"/>
        <end position="56"/>
    </location>
</feature>
<evidence type="ECO:0000256" key="1">
    <source>
        <dbReference type="SAM" id="MobiDB-lite"/>
    </source>
</evidence>
<gene>
    <name evidence="2" type="ORF">LTRI10_LOCUS18829</name>
</gene>
<accession>A0AAV2DUJ6</accession>
<reference evidence="2 3" key="1">
    <citation type="submission" date="2024-04" db="EMBL/GenBank/DDBJ databases">
        <authorList>
            <person name="Fracassetti M."/>
        </authorList>
    </citation>
    <scope>NUCLEOTIDE SEQUENCE [LARGE SCALE GENOMIC DNA]</scope>
</reference>
<evidence type="ECO:0000313" key="2">
    <source>
        <dbReference type="EMBL" id="CAL1377159.1"/>
    </source>
</evidence>
<evidence type="ECO:0000313" key="3">
    <source>
        <dbReference type="Proteomes" id="UP001497516"/>
    </source>
</evidence>
<keyword evidence="3" id="KW-1185">Reference proteome</keyword>
<feature type="region of interest" description="Disordered" evidence="1">
    <location>
        <begin position="39"/>
        <end position="92"/>
    </location>
</feature>
<feature type="compositionally biased region" description="Low complexity" evidence="1">
    <location>
        <begin position="73"/>
        <end position="92"/>
    </location>
</feature>
<name>A0AAV2DUJ6_9ROSI</name>
<proteinExistence type="predicted"/>
<dbReference type="EMBL" id="OZ034816">
    <property type="protein sequence ID" value="CAL1377159.1"/>
    <property type="molecule type" value="Genomic_DNA"/>
</dbReference>
<sequence length="92" mass="9724">MGVPFGRISGAAVSGQVVDPLIQIHFECRAAQHPFAVRPRHRQYSSATARTATARTEAFLGQSSSAGPPPAHLPGSSRLPLPVSLPSLEVNR</sequence>
<organism evidence="2 3">
    <name type="scientific">Linum trigynum</name>
    <dbReference type="NCBI Taxonomy" id="586398"/>
    <lineage>
        <taxon>Eukaryota</taxon>
        <taxon>Viridiplantae</taxon>
        <taxon>Streptophyta</taxon>
        <taxon>Embryophyta</taxon>
        <taxon>Tracheophyta</taxon>
        <taxon>Spermatophyta</taxon>
        <taxon>Magnoliopsida</taxon>
        <taxon>eudicotyledons</taxon>
        <taxon>Gunneridae</taxon>
        <taxon>Pentapetalae</taxon>
        <taxon>rosids</taxon>
        <taxon>fabids</taxon>
        <taxon>Malpighiales</taxon>
        <taxon>Linaceae</taxon>
        <taxon>Linum</taxon>
    </lineage>
</organism>
<dbReference type="Proteomes" id="UP001497516">
    <property type="component" value="Chromosome 3"/>
</dbReference>